<organism evidence="1 2">
    <name type="scientific">Paenibacillus tianmuensis</name>
    <dbReference type="NCBI Taxonomy" id="624147"/>
    <lineage>
        <taxon>Bacteria</taxon>
        <taxon>Bacillati</taxon>
        <taxon>Bacillota</taxon>
        <taxon>Bacilli</taxon>
        <taxon>Bacillales</taxon>
        <taxon>Paenibacillaceae</taxon>
        <taxon>Paenibacillus</taxon>
    </lineage>
</organism>
<dbReference type="Proteomes" id="UP000198601">
    <property type="component" value="Unassembled WGS sequence"/>
</dbReference>
<dbReference type="EMBL" id="FMTT01000057">
    <property type="protein sequence ID" value="SCW82272.1"/>
    <property type="molecule type" value="Genomic_DNA"/>
</dbReference>
<dbReference type="RefSeq" id="WP_342672473.1">
    <property type="nucleotide sequence ID" value="NZ_FMTT01000057.1"/>
</dbReference>
<dbReference type="AlphaFoldDB" id="A0A1G4TLU4"/>
<dbReference type="Pfam" id="PF05742">
    <property type="entry name" value="TANGO2"/>
    <property type="match status" value="1"/>
</dbReference>
<evidence type="ECO:0000313" key="2">
    <source>
        <dbReference type="Proteomes" id="UP000198601"/>
    </source>
</evidence>
<gene>
    <name evidence="1" type="ORF">SAMN04487970_105721</name>
</gene>
<accession>A0A1G4TLU4</accession>
<dbReference type="InterPro" id="IPR008551">
    <property type="entry name" value="TANGO2"/>
</dbReference>
<protein>
    <submittedName>
        <fullName evidence="1">Uncharacterized conserved protein, contains NRDE domain</fullName>
    </submittedName>
</protein>
<name>A0A1G4TLU4_9BACL</name>
<dbReference type="STRING" id="624147.SAMN04487970_105721"/>
<dbReference type="PANTHER" id="PTHR17985">
    <property type="entry name" value="SER/THR-RICH PROTEIN T10 IN DGCR REGION"/>
    <property type="match status" value="1"/>
</dbReference>
<proteinExistence type="predicted"/>
<keyword evidence="2" id="KW-1185">Reference proteome</keyword>
<reference evidence="2" key="1">
    <citation type="submission" date="2016-10" db="EMBL/GenBank/DDBJ databases">
        <authorList>
            <person name="Varghese N."/>
            <person name="Submissions S."/>
        </authorList>
    </citation>
    <scope>NUCLEOTIDE SEQUENCE [LARGE SCALE GENOMIC DNA]</scope>
    <source>
        <strain evidence="2">CGMCC 1.8946</strain>
    </source>
</reference>
<sequence>MIGLCLILFAYRLHPVYQLVMAANRDEFYARPTAPIHYWTDHPHVLAGRDLLRNGTWMGVTNSGRFAALTNYRDPTEQTEGKHSRGQLVSTYLVGNESPQAYAEHAARERTEYPGYNLLVGDPNELYYYSNIGHEIQKLQPGVYGVSNHLLDTHWPKVTKGKKELEAQLKDFREDRVDALFELLEDAEPAPDDALPATGVSLQWERLLSPIYIRSDHYGTRSSTILLMTDNKLHYVERTRSGERIQDRRHSITF</sequence>
<evidence type="ECO:0000313" key="1">
    <source>
        <dbReference type="EMBL" id="SCW82272.1"/>
    </source>
</evidence>
<dbReference type="PANTHER" id="PTHR17985:SF8">
    <property type="entry name" value="TRANSPORT AND GOLGI ORGANIZATION PROTEIN 2 HOMOLOG"/>
    <property type="match status" value="1"/>
</dbReference>